<protein>
    <recommendedName>
        <fullName evidence="1">Domain of unknown function DB domain-containing protein</fullName>
    </recommendedName>
</protein>
<dbReference type="Pfam" id="PF01682">
    <property type="entry name" value="DB"/>
    <property type="match status" value="1"/>
</dbReference>
<keyword evidence="3" id="KW-1185">Reference proteome</keyword>
<evidence type="ECO:0000259" key="1">
    <source>
        <dbReference type="Pfam" id="PF01682"/>
    </source>
</evidence>
<dbReference type="InterPro" id="IPR002602">
    <property type="entry name" value="DB"/>
</dbReference>
<proteinExistence type="predicted"/>
<dbReference type="Proteomes" id="UP000270094">
    <property type="component" value="Unassembled WGS sequence"/>
</dbReference>
<reference evidence="2 3" key="1">
    <citation type="submission" date="2018-11" db="EMBL/GenBank/DDBJ databases">
        <authorList>
            <consortium name="Pathogen Informatics"/>
        </authorList>
    </citation>
    <scope>NUCLEOTIDE SEQUENCE [LARGE SCALE GENOMIC DNA]</scope>
</reference>
<accession>A0A3P7LF63</accession>
<dbReference type="PANTHER" id="PTHR46705:SF14">
    <property type="entry name" value="DOMAIN OF UNKNOWN FUNCTION DB DOMAIN-CONTAINING PROTEIN"/>
    <property type="match status" value="1"/>
</dbReference>
<feature type="domain" description="Domain of unknown function DB" evidence="1">
    <location>
        <begin position="131"/>
        <end position="185"/>
    </location>
</feature>
<organism evidence="2 3">
    <name type="scientific">Strongylus vulgaris</name>
    <name type="common">Blood worm</name>
    <dbReference type="NCBI Taxonomy" id="40348"/>
    <lineage>
        <taxon>Eukaryota</taxon>
        <taxon>Metazoa</taxon>
        <taxon>Ecdysozoa</taxon>
        <taxon>Nematoda</taxon>
        <taxon>Chromadorea</taxon>
        <taxon>Rhabditida</taxon>
        <taxon>Rhabditina</taxon>
        <taxon>Rhabditomorpha</taxon>
        <taxon>Strongyloidea</taxon>
        <taxon>Strongylidae</taxon>
        <taxon>Strongylus</taxon>
    </lineage>
</organism>
<evidence type="ECO:0000313" key="2">
    <source>
        <dbReference type="EMBL" id="VDM81225.1"/>
    </source>
</evidence>
<dbReference type="PANTHER" id="PTHR46705">
    <property type="entry name" value="PROTEIN CBG09805"/>
    <property type="match status" value="1"/>
</dbReference>
<sequence>METRALVNYAYPCDLRSCAHCAFLRGWFIFIVYSVVKIFADFSVDRMELADVADAERRQRLCRSNGACGCCGCRAKAKARAANNVHLNGDTLDPRDDGNIFGLEIWNKTDLNVNTENIARFTNPNFLFHRCCEERRLPPACVRKCHFNTYEKEALEAMFVGTDECPIDFLPEMQFCAAQGMDHRKVGLS</sequence>
<dbReference type="EMBL" id="UYYB01111890">
    <property type="protein sequence ID" value="VDM81225.1"/>
    <property type="molecule type" value="Genomic_DNA"/>
</dbReference>
<evidence type="ECO:0000313" key="3">
    <source>
        <dbReference type="Proteomes" id="UP000270094"/>
    </source>
</evidence>
<name>A0A3P7LF63_STRVU</name>
<dbReference type="AlphaFoldDB" id="A0A3P7LF63"/>
<dbReference type="OrthoDB" id="5843172at2759"/>
<gene>
    <name evidence="2" type="ORF">SVUK_LOCUS16223</name>
</gene>